<feature type="region of interest" description="Disordered" evidence="1">
    <location>
        <begin position="31"/>
        <end position="71"/>
    </location>
</feature>
<name>A0A8D8GBL1_CULPI</name>
<reference evidence="2" key="1">
    <citation type="submission" date="2021-05" db="EMBL/GenBank/DDBJ databases">
        <authorList>
            <person name="Alioto T."/>
            <person name="Alioto T."/>
            <person name="Gomez Garrido J."/>
        </authorList>
    </citation>
    <scope>NUCLEOTIDE SEQUENCE</scope>
</reference>
<dbReference type="AlphaFoldDB" id="A0A8D8GBL1"/>
<evidence type="ECO:0000256" key="1">
    <source>
        <dbReference type="SAM" id="MobiDB-lite"/>
    </source>
</evidence>
<accession>A0A8D8GBL1</accession>
<sequence length="113" mass="11554">MGVGWIAAGAGSAAVRCSAVASSVDYLENHRCGSSDPGGSQRTAWPRSPEVRASSDVPASADGGGDGAAAAVAGVGRQWSPPGTILPTTTKSTVDRRHWHYYPGRQSFLSVAL</sequence>
<proteinExistence type="predicted"/>
<protein>
    <submittedName>
        <fullName evidence="2">(northern house mosquito) hypothetical protein</fullName>
    </submittedName>
</protein>
<dbReference type="EMBL" id="HBUE01140933">
    <property type="protein sequence ID" value="CAG6500699.1"/>
    <property type="molecule type" value="Transcribed_RNA"/>
</dbReference>
<evidence type="ECO:0000313" key="2">
    <source>
        <dbReference type="EMBL" id="CAG6500699.1"/>
    </source>
</evidence>
<organism evidence="2">
    <name type="scientific">Culex pipiens</name>
    <name type="common">House mosquito</name>
    <dbReference type="NCBI Taxonomy" id="7175"/>
    <lineage>
        <taxon>Eukaryota</taxon>
        <taxon>Metazoa</taxon>
        <taxon>Ecdysozoa</taxon>
        <taxon>Arthropoda</taxon>
        <taxon>Hexapoda</taxon>
        <taxon>Insecta</taxon>
        <taxon>Pterygota</taxon>
        <taxon>Neoptera</taxon>
        <taxon>Endopterygota</taxon>
        <taxon>Diptera</taxon>
        <taxon>Nematocera</taxon>
        <taxon>Culicoidea</taxon>
        <taxon>Culicidae</taxon>
        <taxon>Culicinae</taxon>
        <taxon>Culicini</taxon>
        <taxon>Culex</taxon>
        <taxon>Culex</taxon>
    </lineage>
</organism>